<comment type="caution">
    <text evidence="1">The sequence shown here is derived from an EMBL/GenBank/DDBJ whole genome shotgun (WGS) entry which is preliminary data.</text>
</comment>
<evidence type="ECO:0000313" key="2">
    <source>
        <dbReference type="Proteomes" id="UP000075787"/>
    </source>
</evidence>
<dbReference type="OrthoDB" id="7277438at2"/>
<dbReference type="Gene3D" id="3.40.50.1010">
    <property type="entry name" value="5'-nuclease"/>
    <property type="match status" value="1"/>
</dbReference>
<dbReference type="EMBL" id="LPZR01000090">
    <property type="protein sequence ID" value="KYO54337.1"/>
    <property type="molecule type" value="Genomic_DNA"/>
</dbReference>
<dbReference type="AlphaFoldDB" id="A0A162LC24"/>
<organism evidence="1 2">
    <name type="scientific">Tistrella mobilis</name>
    <dbReference type="NCBI Taxonomy" id="171437"/>
    <lineage>
        <taxon>Bacteria</taxon>
        <taxon>Pseudomonadati</taxon>
        <taxon>Pseudomonadota</taxon>
        <taxon>Alphaproteobacteria</taxon>
        <taxon>Geminicoccales</taxon>
        <taxon>Geminicoccaceae</taxon>
        <taxon>Tistrella</taxon>
    </lineage>
</organism>
<gene>
    <name evidence="1" type="ORF">AUP44_03260</name>
</gene>
<protein>
    <recommendedName>
        <fullName evidence="3">PIN domain-containing protein</fullName>
    </recommendedName>
</protein>
<evidence type="ECO:0000313" key="1">
    <source>
        <dbReference type="EMBL" id="KYO54337.1"/>
    </source>
</evidence>
<accession>A0A162LC24</accession>
<proteinExistence type="predicted"/>
<evidence type="ECO:0008006" key="3">
    <source>
        <dbReference type="Google" id="ProtNLM"/>
    </source>
</evidence>
<dbReference type="InterPro" id="IPR029060">
    <property type="entry name" value="PIN-like_dom_sf"/>
</dbReference>
<dbReference type="SUPFAM" id="SSF88723">
    <property type="entry name" value="PIN domain-like"/>
    <property type="match status" value="1"/>
</dbReference>
<dbReference type="Proteomes" id="UP000075787">
    <property type="component" value="Unassembled WGS sequence"/>
</dbReference>
<sequence length="189" mass="20809">MRVGLARSLRRLRPETWSGTLTRRARTDLPFADRAQRLGPPLLLDTSVYVDMLEGSASPALDALLETRRIQHSAIAVGELCHNFGRLTPEHPGSADVLRELSQVVDAIPGHRLDAPTSGVLLEAGILAGLLFRLGRLPKGQEVAAFNDAAIYLQALEQGYTVLTRNIRDFDLMNQILPAGRVLFYDRTS</sequence>
<reference evidence="1 2" key="1">
    <citation type="submission" date="2015-12" db="EMBL/GenBank/DDBJ databases">
        <title>Genome sequence of Tistrella mobilis MCCC 1A02139.</title>
        <authorList>
            <person name="Lu L."/>
            <person name="Lai Q."/>
            <person name="Shao Z."/>
            <person name="Qian P."/>
        </authorList>
    </citation>
    <scope>NUCLEOTIDE SEQUENCE [LARGE SCALE GENOMIC DNA]</scope>
    <source>
        <strain evidence="1 2">MCCC 1A02139</strain>
    </source>
</reference>
<name>A0A162LC24_9PROT</name>